<keyword evidence="5 11" id="KW-0813">Transport</keyword>
<evidence type="ECO:0000256" key="1">
    <source>
        <dbReference type="ARBA" id="ARBA00004651"/>
    </source>
</evidence>
<keyword evidence="15" id="KW-1185">Reference proteome</keyword>
<dbReference type="PANTHER" id="PTHR43744:SF8">
    <property type="entry name" value="SN-GLYCEROL-3-PHOSPHATE TRANSPORT SYSTEM PERMEASE PROTEIN UGPE"/>
    <property type="match status" value="1"/>
</dbReference>
<evidence type="ECO:0000256" key="12">
    <source>
        <dbReference type="RuleBase" id="RU363056"/>
    </source>
</evidence>
<proteinExistence type="inferred from homology"/>
<dbReference type="PATRIC" id="fig|1094558.3.peg.404"/>
<dbReference type="GO" id="GO:0055085">
    <property type="term" value="P:transmembrane transport"/>
    <property type="evidence" value="ECO:0007669"/>
    <property type="project" value="InterPro"/>
</dbReference>
<dbReference type="HOGENOM" id="CLU_016047_1_1_5"/>
<dbReference type="STRING" id="1094558.ME5_00366"/>
<dbReference type="InterPro" id="IPR035906">
    <property type="entry name" value="MetI-like_sf"/>
</dbReference>
<comment type="similarity">
    <text evidence="2 11">Belongs to the binding-protein-dependent transport system permease family.</text>
</comment>
<keyword evidence="7 11" id="KW-0812">Transmembrane</keyword>
<comment type="caution">
    <text evidence="12">Lacks conserved residue(s) required for the propagation of feature annotation.</text>
</comment>
<keyword evidence="9 11" id="KW-0472">Membrane</keyword>
<evidence type="ECO:0000256" key="6">
    <source>
        <dbReference type="ARBA" id="ARBA00022475"/>
    </source>
</evidence>
<evidence type="ECO:0000313" key="14">
    <source>
        <dbReference type="EMBL" id="EJF91034.1"/>
    </source>
</evidence>
<evidence type="ECO:0000256" key="5">
    <source>
        <dbReference type="ARBA" id="ARBA00022448"/>
    </source>
</evidence>
<dbReference type="Gene3D" id="1.10.3720.10">
    <property type="entry name" value="MetI-like"/>
    <property type="match status" value="1"/>
</dbReference>
<comment type="caution">
    <text evidence="14">The sequence shown here is derived from an EMBL/GenBank/DDBJ whole genome shotgun (WGS) entry which is preliminary data.</text>
</comment>
<feature type="domain" description="ABC transmembrane type-1" evidence="13">
    <location>
        <begin position="88"/>
        <end position="277"/>
    </location>
</feature>
<feature type="transmembrane region" description="Helical" evidence="11">
    <location>
        <begin position="123"/>
        <end position="144"/>
    </location>
</feature>
<keyword evidence="12" id="KW-0997">Cell inner membrane</keyword>
<accession>J0R5R3</accession>
<keyword evidence="6 12" id="KW-1003">Cell membrane</keyword>
<comment type="function">
    <text evidence="10 12">Part of the ABC transporter complex UgpBAEC involved in sn-glycerol-3-phosphate (G3P) import. Probably responsible for the translocation of the substrate across the membrane.</text>
</comment>
<feature type="transmembrane region" description="Helical" evidence="11">
    <location>
        <begin position="87"/>
        <end position="111"/>
    </location>
</feature>
<evidence type="ECO:0000256" key="7">
    <source>
        <dbReference type="ARBA" id="ARBA00022692"/>
    </source>
</evidence>
<reference evidence="14 15" key="1">
    <citation type="submission" date="2012-03" db="EMBL/GenBank/DDBJ databases">
        <title>The Genome Sequence of Bartonella tamiae Th239.</title>
        <authorList>
            <consortium name="The Broad Institute Genome Sequencing Platform"/>
            <consortium name="The Broad Institute Genome Sequencing Center for Infectious Disease"/>
            <person name="Feldgarden M."/>
            <person name="Kirby J."/>
            <person name="Kosoy M."/>
            <person name="Birtles R."/>
            <person name="Probert W.S."/>
            <person name="Chiaraviglio L."/>
            <person name="Young S.K."/>
            <person name="Zeng Q."/>
            <person name="Gargeya S."/>
            <person name="Fitzgerald M."/>
            <person name="Haas B."/>
            <person name="Abouelleil A."/>
            <person name="Alvarado L."/>
            <person name="Arachchi H.M."/>
            <person name="Berlin A."/>
            <person name="Chapman S.B."/>
            <person name="Gearin G."/>
            <person name="Goldberg J."/>
            <person name="Griggs A."/>
            <person name="Gujja S."/>
            <person name="Hansen M."/>
            <person name="Heiman D."/>
            <person name="Howarth C."/>
            <person name="Larimer J."/>
            <person name="Lui A."/>
            <person name="MacDonald P.J.P."/>
            <person name="McCowen C."/>
            <person name="Montmayeur A."/>
            <person name="Murphy C."/>
            <person name="Neiman D."/>
            <person name="Pearson M."/>
            <person name="Priest M."/>
            <person name="Roberts A."/>
            <person name="Saif S."/>
            <person name="Shea T."/>
            <person name="Sisk P."/>
            <person name="Stolte C."/>
            <person name="Sykes S."/>
            <person name="Wortman J."/>
            <person name="Nusbaum C."/>
            <person name="Birren B."/>
        </authorList>
    </citation>
    <scope>NUCLEOTIDE SEQUENCE [LARGE SCALE GENOMIC DNA]</scope>
    <source>
        <strain evidence="14 15">Th239</strain>
    </source>
</reference>
<evidence type="ECO:0000256" key="2">
    <source>
        <dbReference type="ARBA" id="ARBA00009306"/>
    </source>
</evidence>
<name>J0R5R3_9HYPH</name>
<dbReference type="Pfam" id="PF00528">
    <property type="entry name" value="BPD_transp_1"/>
    <property type="match status" value="1"/>
</dbReference>
<dbReference type="Proteomes" id="UP000008952">
    <property type="component" value="Unassembled WGS sequence"/>
</dbReference>
<dbReference type="OrthoDB" id="9815445at2"/>
<sequence>MITLKTNSKYFTSLIINKPKKVTKKPYKITGHIIMALLSFLCVFPIYWMVVTSLRPANAVFDHSIWPSSISLENYAYALNKIPVVKMLFNTFIVSTCVTILQLLTSLLAAYAFSMWRFRFDKIVYMLIALTWLVPFQVVMIPNYLLIARLGLIDNIFALILPNAAAAIGVLLLTQAMRSFPKEIVEAARIDGAGSWRILWQIITPSMRGTIASLAILIFISTWNEFFWPLLISRRAENSVIQIGLQMFMSEEGNSWGPLMAASTMACLPILILYFVLQKQVVNSFMKSGIR</sequence>
<gene>
    <name evidence="12" type="primary">ugpE</name>
    <name evidence="14" type="ORF">ME5_00366</name>
</gene>
<dbReference type="PROSITE" id="PS50928">
    <property type="entry name" value="ABC_TM1"/>
    <property type="match status" value="1"/>
</dbReference>
<evidence type="ECO:0000256" key="9">
    <source>
        <dbReference type="ARBA" id="ARBA00023136"/>
    </source>
</evidence>
<dbReference type="GO" id="GO:0005886">
    <property type="term" value="C:plasma membrane"/>
    <property type="evidence" value="ECO:0007669"/>
    <property type="project" value="UniProtKB-SubCell"/>
</dbReference>
<dbReference type="PANTHER" id="PTHR43744">
    <property type="entry name" value="ABC TRANSPORTER PERMEASE PROTEIN MG189-RELATED-RELATED"/>
    <property type="match status" value="1"/>
</dbReference>
<evidence type="ECO:0000313" key="15">
    <source>
        <dbReference type="Proteomes" id="UP000008952"/>
    </source>
</evidence>
<organism evidence="14 15">
    <name type="scientific">Bartonella tamiae Th239</name>
    <dbReference type="NCBI Taxonomy" id="1094558"/>
    <lineage>
        <taxon>Bacteria</taxon>
        <taxon>Pseudomonadati</taxon>
        <taxon>Pseudomonadota</taxon>
        <taxon>Alphaproteobacteria</taxon>
        <taxon>Hyphomicrobiales</taxon>
        <taxon>Bartonellaceae</taxon>
        <taxon>Bartonella</taxon>
    </lineage>
</organism>
<evidence type="ECO:0000256" key="4">
    <source>
        <dbReference type="ARBA" id="ARBA00020515"/>
    </source>
</evidence>
<evidence type="ECO:0000256" key="11">
    <source>
        <dbReference type="RuleBase" id="RU363032"/>
    </source>
</evidence>
<dbReference type="AlphaFoldDB" id="J0R5R3"/>
<dbReference type="CDD" id="cd06261">
    <property type="entry name" value="TM_PBP2"/>
    <property type="match status" value="1"/>
</dbReference>
<dbReference type="InterPro" id="IPR000515">
    <property type="entry name" value="MetI-like"/>
</dbReference>
<comment type="subcellular location">
    <subcellularLocation>
        <location evidence="12">Cell inner membrane</location>
        <topology evidence="12">Multi-pass membrane protein</topology>
    </subcellularLocation>
    <subcellularLocation>
        <location evidence="1 11">Cell membrane</location>
        <topology evidence="1 11">Multi-pass membrane protein</topology>
    </subcellularLocation>
</comment>
<feature type="transmembrane region" description="Helical" evidence="11">
    <location>
        <begin position="29"/>
        <end position="50"/>
    </location>
</feature>
<comment type="subunit">
    <text evidence="3 12">The complex is composed of two ATP-binding proteins (UgpC), two transmembrane proteins (UgpA and UgpE) and a solute-binding protein (UgpB).</text>
</comment>
<feature type="transmembrane region" description="Helical" evidence="11">
    <location>
        <begin position="256"/>
        <end position="277"/>
    </location>
</feature>
<evidence type="ECO:0000256" key="10">
    <source>
        <dbReference type="ARBA" id="ARBA00037054"/>
    </source>
</evidence>
<dbReference type="EMBL" id="AIMB01000003">
    <property type="protein sequence ID" value="EJF91034.1"/>
    <property type="molecule type" value="Genomic_DNA"/>
</dbReference>
<feature type="transmembrane region" description="Helical" evidence="11">
    <location>
        <begin position="156"/>
        <end position="177"/>
    </location>
</feature>
<dbReference type="eggNOG" id="COG0395">
    <property type="taxonomic scope" value="Bacteria"/>
</dbReference>
<dbReference type="SUPFAM" id="SSF161098">
    <property type="entry name" value="MetI-like"/>
    <property type="match status" value="1"/>
</dbReference>
<dbReference type="RefSeq" id="WP_008037919.1">
    <property type="nucleotide sequence ID" value="NZ_JH725147.1"/>
</dbReference>
<protein>
    <recommendedName>
        <fullName evidence="4 12">sn-glycerol-3-phosphate transport system permease protein UgpE</fullName>
    </recommendedName>
</protein>
<evidence type="ECO:0000259" key="13">
    <source>
        <dbReference type="PROSITE" id="PS50928"/>
    </source>
</evidence>
<keyword evidence="8 11" id="KW-1133">Transmembrane helix</keyword>
<evidence type="ECO:0000256" key="8">
    <source>
        <dbReference type="ARBA" id="ARBA00022989"/>
    </source>
</evidence>
<evidence type="ECO:0000256" key="3">
    <source>
        <dbReference type="ARBA" id="ARBA00011557"/>
    </source>
</evidence>